<comment type="caution">
    <text evidence="3">The sequence shown here is derived from an EMBL/GenBank/DDBJ whole genome shotgun (WGS) entry which is preliminary data.</text>
</comment>
<reference evidence="3 4" key="1">
    <citation type="journal article" date="2018" name="G3 (Bethesda)">
        <title>Phylogenetic and Phylogenomic Definition of Rhizopus Species.</title>
        <authorList>
            <person name="Gryganskyi A.P."/>
            <person name="Golan J."/>
            <person name="Dolatabadi S."/>
            <person name="Mondo S."/>
            <person name="Robb S."/>
            <person name="Idnurm A."/>
            <person name="Muszewska A."/>
            <person name="Steczkiewicz K."/>
            <person name="Masonjones S."/>
            <person name="Liao H.L."/>
            <person name="Gajdeczka M.T."/>
            <person name="Anike F."/>
            <person name="Vuek A."/>
            <person name="Anishchenko I.M."/>
            <person name="Voigt K."/>
            <person name="de Hoog G.S."/>
            <person name="Smith M.E."/>
            <person name="Heitman J."/>
            <person name="Vilgalys R."/>
            <person name="Stajich J.E."/>
        </authorList>
    </citation>
    <scope>NUCLEOTIDE SEQUENCE [LARGE SCALE GENOMIC DNA]</scope>
    <source>
        <strain evidence="3 4">LSU 92-RS-03</strain>
    </source>
</reference>
<dbReference type="AlphaFoldDB" id="A0A367KVU1"/>
<evidence type="ECO:0000259" key="2">
    <source>
        <dbReference type="PROSITE" id="PS50848"/>
    </source>
</evidence>
<keyword evidence="4" id="KW-1185">Reference proteome</keyword>
<dbReference type="InterPro" id="IPR002913">
    <property type="entry name" value="START_lipid-bd_dom"/>
</dbReference>
<feature type="domain" description="START" evidence="2">
    <location>
        <begin position="490"/>
        <end position="712"/>
    </location>
</feature>
<feature type="compositionally biased region" description="Polar residues" evidence="1">
    <location>
        <begin position="42"/>
        <end position="59"/>
    </location>
</feature>
<dbReference type="Proteomes" id="UP000253551">
    <property type="component" value="Unassembled WGS sequence"/>
</dbReference>
<dbReference type="GO" id="GO:0008289">
    <property type="term" value="F:lipid binding"/>
    <property type="evidence" value="ECO:0007669"/>
    <property type="project" value="InterPro"/>
</dbReference>
<feature type="compositionally biased region" description="Low complexity" evidence="1">
    <location>
        <begin position="32"/>
        <end position="41"/>
    </location>
</feature>
<gene>
    <name evidence="3" type="ORF">CU098_009901</name>
</gene>
<evidence type="ECO:0000313" key="4">
    <source>
        <dbReference type="Proteomes" id="UP000253551"/>
    </source>
</evidence>
<proteinExistence type="predicted"/>
<feature type="region of interest" description="Disordered" evidence="1">
    <location>
        <begin position="1"/>
        <end position="70"/>
    </location>
</feature>
<dbReference type="InterPro" id="IPR023393">
    <property type="entry name" value="START-like_dom_sf"/>
</dbReference>
<sequence>MEELEEMDSNTHNSDESLLAALPTSNRFIRPSTKTSSSSMSLPTVQQHTTIQNNTSLSAHNPKDQKPKVSASTPILIEQKEKIDNIPDESTSFERKPSAITIPESDPVALQKAYPLLTQYISPALLQPTTLVQSPCRDNGYVTIKKLDVAEHPMGAFLVESTWRNCSIWDVKAVVESIGARKIWDNTFETSTFLFALTPTSSIWHTKFKGAWPVSSRDYICFQGQYTSPCTIDLVSTSCIGESYQHKPLPKEVSGYNRATMDVAASVQKAKEYLDLHGAPPSLENLTNAMLVNLKHDHDRKTWRCEYSRRTESDTGDKSAKVISGASTTSYIRIDKRRWASSTKNRYSIIIDPPPSRVLAVEQAHDPYGVWLTIEHDEVFIIPFHGKILTIIKPDDTFVKDSSIDNECQVFVNGGPVAIEREEKATDILEEFSTKTEEKLATKAVTNETQRDMISEEDVVNKALDDLPVTPKKHVQAALTFLKQADEQFGWTMISDKNGIKVSKRPGTKSKKKDGESPFVSVSSKDDFLLDVPEQFMIYKASKVIEDYSSEEIIAVVSDVQSVRKAYDDTVEHIDILRHTNPGYKVIRQFIKTIFPFKSREAYTCSCLTQVPSSTSVSQTDRTIYFESSIPEFPVLPTKKPRGNLFMSAWVIEPIDPYTTATNHPIPSTRVTCVAALDLGNSIPSYISNLVVSNWFPKKIQAVQSYLKANGAPPFLSEPIPSLATESPDTLFRWENIDSSYDKNSHHYKVVSLLKALSSDTSSRKRNNNLSRKASIETVDAEKGKGELDSADAIDKVVRCGSISASLPKKRISTAENNERPVNGSRAFTFLKTTFDLRAFAKGYTIHVQLFDVTDEKKRNISDKLTMQISEPVLTIAKNDHVKHSVHIKTLQLSPSVLPATYEFEFSLRPILEDNQEYIETQLNDLRRLGEDNEEENKKTSWKSAIIVNGDRVEIGKDIKVKACTKNEEKPDENDLCTEVAQGSSEVDIKESQELQEVHNDDPSDSTRDASALPHYTSGSVVATALGNVSAGVNIGIK</sequence>
<evidence type="ECO:0000313" key="3">
    <source>
        <dbReference type="EMBL" id="RCI06329.1"/>
    </source>
</evidence>
<dbReference type="SUPFAM" id="SSF55961">
    <property type="entry name" value="Bet v1-like"/>
    <property type="match status" value="2"/>
</dbReference>
<dbReference type="InterPro" id="IPR051213">
    <property type="entry name" value="START_lipid_transfer"/>
</dbReference>
<protein>
    <recommendedName>
        <fullName evidence="2">START domain-containing protein</fullName>
    </recommendedName>
</protein>
<accession>A0A367KVU1</accession>
<dbReference type="OrthoDB" id="196858at2759"/>
<dbReference type="PROSITE" id="PS50848">
    <property type="entry name" value="START"/>
    <property type="match status" value="1"/>
</dbReference>
<dbReference type="PANTHER" id="PTHR19308">
    <property type="entry name" value="PHOSPHATIDYLCHOLINE TRANSFER PROTEIN"/>
    <property type="match status" value="1"/>
</dbReference>
<dbReference type="EMBL" id="PJQM01000178">
    <property type="protein sequence ID" value="RCI06329.1"/>
    <property type="molecule type" value="Genomic_DNA"/>
</dbReference>
<dbReference type="PANTHER" id="PTHR19308:SF14">
    <property type="entry name" value="START DOMAIN-CONTAINING PROTEIN"/>
    <property type="match status" value="1"/>
</dbReference>
<evidence type="ECO:0000256" key="1">
    <source>
        <dbReference type="SAM" id="MobiDB-lite"/>
    </source>
</evidence>
<organism evidence="3 4">
    <name type="scientific">Rhizopus stolonifer</name>
    <name type="common">Rhizopus nigricans</name>
    <dbReference type="NCBI Taxonomy" id="4846"/>
    <lineage>
        <taxon>Eukaryota</taxon>
        <taxon>Fungi</taxon>
        <taxon>Fungi incertae sedis</taxon>
        <taxon>Mucoromycota</taxon>
        <taxon>Mucoromycotina</taxon>
        <taxon>Mucoromycetes</taxon>
        <taxon>Mucorales</taxon>
        <taxon>Mucorineae</taxon>
        <taxon>Rhizopodaceae</taxon>
        <taxon>Rhizopus</taxon>
    </lineage>
</organism>
<dbReference type="Gene3D" id="3.30.530.20">
    <property type="match status" value="2"/>
</dbReference>
<dbReference type="STRING" id="4846.A0A367KVU1"/>
<dbReference type="GO" id="GO:0005737">
    <property type="term" value="C:cytoplasm"/>
    <property type="evidence" value="ECO:0007669"/>
    <property type="project" value="UniProtKB-ARBA"/>
</dbReference>
<name>A0A367KVU1_RHIST</name>